<reference evidence="5 6" key="1">
    <citation type="submission" date="2020-05" db="EMBL/GenBank/DDBJ databases">
        <authorList>
            <person name="Casaregola S."/>
            <person name="Devillers H."/>
            <person name="Grondin C."/>
        </authorList>
    </citation>
    <scope>NUCLEOTIDE SEQUENCE [LARGE SCALE GENOMIC DNA]</scope>
    <source>
        <strain evidence="5 6">CLIB 1767</strain>
    </source>
</reference>
<dbReference type="PROSITE" id="PS01091">
    <property type="entry name" value="TATD_3"/>
    <property type="match status" value="1"/>
</dbReference>
<dbReference type="Proteomes" id="UP000644660">
    <property type="component" value="Unassembled WGS sequence"/>
</dbReference>
<evidence type="ECO:0000313" key="6">
    <source>
        <dbReference type="Proteomes" id="UP000644660"/>
    </source>
</evidence>
<dbReference type="AlphaFoldDB" id="A0A8H2ZI82"/>
<keyword evidence="6" id="KW-1185">Reference proteome</keyword>
<dbReference type="Pfam" id="PF01026">
    <property type="entry name" value="TatD_DNase"/>
    <property type="match status" value="1"/>
</dbReference>
<evidence type="ECO:0000256" key="4">
    <source>
        <dbReference type="ARBA" id="ARBA00022801"/>
    </source>
</evidence>
<keyword evidence="4" id="KW-0378">Hydrolase</keyword>
<dbReference type="InterPro" id="IPR001130">
    <property type="entry name" value="TatD-like"/>
</dbReference>
<dbReference type="GO" id="GO:0008296">
    <property type="term" value="F:3'-5'-DNA exonuclease activity"/>
    <property type="evidence" value="ECO:0007669"/>
    <property type="project" value="TreeGrafter"/>
</dbReference>
<keyword evidence="5" id="KW-0269">Exonuclease</keyword>
<dbReference type="GO" id="GO:0046872">
    <property type="term" value="F:metal ion binding"/>
    <property type="evidence" value="ECO:0007669"/>
    <property type="project" value="UniProtKB-KW"/>
</dbReference>
<dbReference type="PANTHER" id="PTHR10060:SF15">
    <property type="entry name" value="DEOXYRIBONUCLEASE TATDN1"/>
    <property type="match status" value="1"/>
</dbReference>
<dbReference type="GO" id="GO:0005829">
    <property type="term" value="C:cytosol"/>
    <property type="evidence" value="ECO:0007669"/>
    <property type="project" value="TreeGrafter"/>
</dbReference>
<accession>A0A8H2ZI82</accession>
<dbReference type="PANTHER" id="PTHR10060">
    <property type="entry name" value="TATD FAMILY DEOXYRIBONUCLEASE"/>
    <property type="match status" value="1"/>
</dbReference>
<dbReference type="Gene3D" id="3.20.20.140">
    <property type="entry name" value="Metal-dependent hydrolases"/>
    <property type="match status" value="1"/>
</dbReference>
<dbReference type="GO" id="GO:0004519">
    <property type="term" value="F:endonuclease activity"/>
    <property type="evidence" value="ECO:0007669"/>
    <property type="project" value="UniProtKB-KW"/>
</dbReference>
<keyword evidence="3" id="KW-0479">Metal-binding</keyword>
<dbReference type="InterPro" id="IPR032466">
    <property type="entry name" value="Metal_Hydrolase"/>
</dbReference>
<name>A0A8H2ZI82_9SACH</name>
<dbReference type="InterPro" id="IPR050891">
    <property type="entry name" value="TatD-type_Hydrolase"/>
</dbReference>
<comment type="caution">
    <text evidence="5">The sequence shown here is derived from an EMBL/GenBank/DDBJ whole genome shotgun (WGS) entry which is preliminary data.</text>
</comment>
<evidence type="ECO:0000256" key="3">
    <source>
        <dbReference type="ARBA" id="ARBA00022723"/>
    </source>
</evidence>
<evidence type="ECO:0000256" key="1">
    <source>
        <dbReference type="ARBA" id="ARBA00009275"/>
    </source>
</evidence>
<keyword evidence="2" id="KW-0540">Nuclease</keyword>
<evidence type="ECO:0000313" key="5">
    <source>
        <dbReference type="EMBL" id="CAB4252834.1"/>
    </source>
</evidence>
<dbReference type="SUPFAM" id="SSF51556">
    <property type="entry name" value="Metallo-dependent hydrolases"/>
    <property type="match status" value="1"/>
</dbReference>
<evidence type="ECO:0000256" key="2">
    <source>
        <dbReference type="ARBA" id="ARBA00022722"/>
    </source>
</evidence>
<organism evidence="5 6">
    <name type="scientific">Maudiozyma barnettii</name>
    <dbReference type="NCBI Taxonomy" id="61262"/>
    <lineage>
        <taxon>Eukaryota</taxon>
        <taxon>Fungi</taxon>
        <taxon>Dikarya</taxon>
        <taxon>Ascomycota</taxon>
        <taxon>Saccharomycotina</taxon>
        <taxon>Saccharomycetes</taxon>
        <taxon>Saccharomycetales</taxon>
        <taxon>Saccharomycetaceae</taxon>
        <taxon>Maudiozyma</taxon>
    </lineage>
</organism>
<dbReference type="EMBL" id="CAEFZW010000002">
    <property type="protein sequence ID" value="CAB4252834.1"/>
    <property type="molecule type" value="Genomic_DNA"/>
</dbReference>
<dbReference type="CDD" id="cd01310">
    <property type="entry name" value="TatD_DNAse"/>
    <property type="match status" value="1"/>
</dbReference>
<sequence>MYNSTVRQIPRYLPRMKYYDIGFNLSDPMFQGVYHGKKYHNPDISNILYRAQERHVKVTLLTGSSIVESKQVVELKDNLKDTSPVKLYYTIGVHPCCVNEFVENLESIDSSSTIDNPSNDENYNHELYESLNKDTKFASKKLKELYELMSTKLNDPDLRAIGEIGLDYDRFHYSCKELQLIFFEEQLKLCCLLENKEIPLFLHMRNCCDDFITILKKFINGFHDNDDKFNLKDIISSKEPIHYKLPSSKKFVVHSFTDSLSDLENLLSLSPNCYIGMNGASFRLEENIESVKRVPLDRLLLETDAPWCEIRRTHEASKYLKDYQPLPYKSVKRDKLSKMEEDEWNNYMIKSRNEPCTMEQVATVIANIKGLPLSEVVDQVWETSCSIYGA</sequence>
<proteinExistence type="inferred from homology"/>
<keyword evidence="5" id="KW-0255">Endonuclease</keyword>
<protein>
    <submittedName>
        <fullName evidence="5">Similar to Saccharomyces cerevisiae YBL055C 3'--&gt;5' exonuclease and endonuclease with a possible role in apoptosis</fullName>
    </submittedName>
</protein>
<dbReference type="RefSeq" id="XP_041404872.1">
    <property type="nucleotide sequence ID" value="XM_041548938.1"/>
</dbReference>
<comment type="similarity">
    <text evidence="1">Belongs to the metallo-dependent hydrolases superfamily. TatD-type hydrolase family.</text>
</comment>
<dbReference type="GeneID" id="64855975"/>
<gene>
    <name evidence="5" type="ORF">KABA2_02S05588</name>
</gene>
<dbReference type="InterPro" id="IPR018228">
    <property type="entry name" value="DNase_TatD-rel_CS"/>
</dbReference>